<reference evidence="9 10" key="1">
    <citation type="submission" date="2016-10" db="EMBL/GenBank/DDBJ databases">
        <authorList>
            <person name="de Groot N.N."/>
        </authorList>
    </citation>
    <scope>NUCLEOTIDE SEQUENCE [LARGE SCALE GENOMIC DNA]</scope>
    <source>
        <strain evidence="9 10">SLAS-1</strain>
    </source>
</reference>
<dbReference type="RefSeq" id="WP_089762314.1">
    <property type="nucleotide sequence ID" value="NZ_FNGO01000040.1"/>
</dbReference>
<name>A0A1G9TI71_9FIRM</name>
<dbReference type="GO" id="GO:0055085">
    <property type="term" value="P:transmembrane transport"/>
    <property type="evidence" value="ECO:0007669"/>
    <property type="project" value="InterPro"/>
</dbReference>
<keyword evidence="6 7" id="KW-0472">Membrane</keyword>
<comment type="subcellular location">
    <subcellularLocation>
        <location evidence="1 7">Cell membrane</location>
        <topology evidence="1 7">Multi-pass membrane protein</topology>
    </subcellularLocation>
</comment>
<keyword evidence="3" id="KW-1003">Cell membrane</keyword>
<organism evidence="9 10">
    <name type="scientific">Halarsenatibacter silvermanii</name>
    <dbReference type="NCBI Taxonomy" id="321763"/>
    <lineage>
        <taxon>Bacteria</taxon>
        <taxon>Bacillati</taxon>
        <taxon>Bacillota</taxon>
        <taxon>Clostridia</taxon>
        <taxon>Halanaerobiales</taxon>
        <taxon>Halarsenatibacteraceae</taxon>
        <taxon>Halarsenatibacter</taxon>
    </lineage>
</organism>
<feature type="transmembrane region" description="Helical" evidence="7">
    <location>
        <begin position="196"/>
        <end position="219"/>
    </location>
</feature>
<keyword evidence="4 7" id="KW-0812">Transmembrane</keyword>
<evidence type="ECO:0000256" key="5">
    <source>
        <dbReference type="ARBA" id="ARBA00022989"/>
    </source>
</evidence>
<comment type="similarity">
    <text evidence="7">Belongs to the binding-protein-dependent transport system permease family.</text>
</comment>
<accession>A0A1G9TI71</accession>
<dbReference type="EMBL" id="FNGO01000040">
    <property type="protein sequence ID" value="SDM47421.1"/>
    <property type="molecule type" value="Genomic_DNA"/>
</dbReference>
<dbReference type="PANTHER" id="PTHR32243:SF18">
    <property type="entry name" value="INNER MEMBRANE ABC TRANSPORTER PERMEASE PROTEIN YCJP"/>
    <property type="match status" value="1"/>
</dbReference>
<feature type="transmembrane region" description="Helical" evidence="7">
    <location>
        <begin position="121"/>
        <end position="140"/>
    </location>
</feature>
<dbReference type="Gene3D" id="1.10.3720.10">
    <property type="entry name" value="MetI-like"/>
    <property type="match status" value="1"/>
</dbReference>
<keyword evidence="10" id="KW-1185">Reference proteome</keyword>
<feature type="transmembrane region" description="Helical" evidence="7">
    <location>
        <begin position="88"/>
        <end position="109"/>
    </location>
</feature>
<evidence type="ECO:0000256" key="4">
    <source>
        <dbReference type="ARBA" id="ARBA00022692"/>
    </source>
</evidence>
<sequence>MNELSGWLKVLHRLVVSFVVIGILLPFYWIFVMSVTPQRYIAGRAIPAMIPREVSFEAFAQILGWAEVESSQAQRAAMMFQRSMFNSVVVAAASTVLALIFGILAAYALSRLDFPGKNASYIMILGSRLLAQITLAVPMFTVFEMLGILDTYLPLIIMNTSFCMAWVTLIMDNYFDMIDSEMEDAARVDGCTRFGAFWRVLLPMARPGIISVMLISFLFAWGEFLYALLFTSSMAARTMPVVLSMFLGQFAIEYRLLAAGLVLGVLPPVLIALLFQRFIVQGLTQGGLKG</sequence>
<dbReference type="InterPro" id="IPR035906">
    <property type="entry name" value="MetI-like_sf"/>
</dbReference>
<dbReference type="SUPFAM" id="SSF161098">
    <property type="entry name" value="MetI-like"/>
    <property type="match status" value="1"/>
</dbReference>
<feature type="domain" description="ABC transmembrane type-1" evidence="8">
    <location>
        <begin position="84"/>
        <end position="275"/>
    </location>
</feature>
<evidence type="ECO:0000313" key="10">
    <source>
        <dbReference type="Proteomes" id="UP000199476"/>
    </source>
</evidence>
<evidence type="ECO:0000256" key="2">
    <source>
        <dbReference type="ARBA" id="ARBA00022448"/>
    </source>
</evidence>
<dbReference type="InterPro" id="IPR050901">
    <property type="entry name" value="BP-dep_ABC_trans_perm"/>
</dbReference>
<dbReference type="CDD" id="cd06261">
    <property type="entry name" value="TM_PBP2"/>
    <property type="match status" value="1"/>
</dbReference>
<evidence type="ECO:0000259" key="8">
    <source>
        <dbReference type="PROSITE" id="PS50928"/>
    </source>
</evidence>
<evidence type="ECO:0000256" key="6">
    <source>
        <dbReference type="ARBA" id="ARBA00023136"/>
    </source>
</evidence>
<dbReference type="Proteomes" id="UP000199476">
    <property type="component" value="Unassembled WGS sequence"/>
</dbReference>
<keyword evidence="5 7" id="KW-1133">Transmembrane helix</keyword>
<evidence type="ECO:0000256" key="3">
    <source>
        <dbReference type="ARBA" id="ARBA00022475"/>
    </source>
</evidence>
<dbReference type="PANTHER" id="PTHR32243">
    <property type="entry name" value="MALTOSE TRANSPORT SYSTEM PERMEASE-RELATED"/>
    <property type="match status" value="1"/>
</dbReference>
<feature type="transmembrane region" description="Helical" evidence="7">
    <location>
        <begin position="12"/>
        <end position="31"/>
    </location>
</feature>
<dbReference type="GO" id="GO:0005886">
    <property type="term" value="C:plasma membrane"/>
    <property type="evidence" value="ECO:0007669"/>
    <property type="project" value="UniProtKB-SubCell"/>
</dbReference>
<dbReference type="OrthoDB" id="42677at2"/>
<evidence type="ECO:0000256" key="7">
    <source>
        <dbReference type="RuleBase" id="RU363032"/>
    </source>
</evidence>
<proteinExistence type="inferred from homology"/>
<gene>
    <name evidence="9" type="ORF">SAMN04488692_1407</name>
</gene>
<dbReference type="InterPro" id="IPR000515">
    <property type="entry name" value="MetI-like"/>
</dbReference>
<dbReference type="AlphaFoldDB" id="A0A1G9TI71"/>
<keyword evidence="2 7" id="KW-0813">Transport</keyword>
<evidence type="ECO:0000313" key="9">
    <source>
        <dbReference type="EMBL" id="SDM47421.1"/>
    </source>
</evidence>
<evidence type="ECO:0000256" key="1">
    <source>
        <dbReference type="ARBA" id="ARBA00004651"/>
    </source>
</evidence>
<dbReference type="STRING" id="321763.SAMN04488692_1407"/>
<dbReference type="PROSITE" id="PS50928">
    <property type="entry name" value="ABC_TM1"/>
    <property type="match status" value="1"/>
</dbReference>
<protein>
    <submittedName>
        <fullName evidence="9">Carbohydrate ABC transporter membrane protein 2, CUT1 family</fullName>
    </submittedName>
</protein>
<feature type="transmembrane region" description="Helical" evidence="7">
    <location>
        <begin position="254"/>
        <end position="275"/>
    </location>
</feature>
<feature type="transmembrane region" description="Helical" evidence="7">
    <location>
        <begin position="152"/>
        <end position="175"/>
    </location>
</feature>
<dbReference type="Pfam" id="PF00528">
    <property type="entry name" value="BPD_transp_1"/>
    <property type="match status" value="1"/>
</dbReference>